<reference evidence="1" key="1">
    <citation type="submission" date="2020-06" db="EMBL/GenBank/DDBJ databases">
        <title>Draft genome of Bugula neritina, a colonial animal packing powerful symbionts and potential medicines.</title>
        <authorList>
            <person name="Rayko M."/>
        </authorList>
    </citation>
    <scope>NUCLEOTIDE SEQUENCE [LARGE SCALE GENOMIC DNA]</scope>
    <source>
        <strain evidence="1">Kwan_BN1</strain>
    </source>
</reference>
<accession>A0A7J7K0T4</accession>
<comment type="caution">
    <text evidence="1">The sequence shown here is derived from an EMBL/GenBank/DDBJ whole genome shotgun (WGS) entry which is preliminary data.</text>
</comment>
<sequence length="66" mass="7616">MTFQASNSYLQESLCQDAVSRLSCSHHNPLASRRLDKLWSVFLSFNVPESFQNLFDRRFSDTGCLL</sequence>
<dbReference type="EMBL" id="VXIV02001567">
    <property type="protein sequence ID" value="KAF6031785.1"/>
    <property type="molecule type" value="Genomic_DNA"/>
</dbReference>
<evidence type="ECO:0000313" key="1">
    <source>
        <dbReference type="EMBL" id="KAF6031785.1"/>
    </source>
</evidence>
<dbReference type="AlphaFoldDB" id="A0A7J7K0T4"/>
<protein>
    <submittedName>
        <fullName evidence="1">Uncharacterized protein</fullName>
    </submittedName>
</protein>
<gene>
    <name evidence="1" type="ORF">EB796_009907</name>
</gene>
<organism evidence="1 2">
    <name type="scientific">Bugula neritina</name>
    <name type="common">Brown bryozoan</name>
    <name type="synonym">Sertularia neritina</name>
    <dbReference type="NCBI Taxonomy" id="10212"/>
    <lineage>
        <taxon>Eukaryota</taxon>
        <taxon>Metazoa</taxon>
        <taxon>Spiralia</taxon>
        <taxon>Lophotrochozoa</taxon>
        <taxon>Bryozoa</taxon>
        <taxon>Gymnolaemata</taxon>
        <taxon>Cheilostomatida</taxon>
        <taxon>Flustrina</taxon>
        <taxon>Buguloidea</taxon>
        <taxon>Bugulidae</taxon>
        <taxon>Bugula</taxon>
    </lineage>
</organism>
<name>A0A7J7K0T4_BUGNE</name>
<dbReference type="Proteomes" id="UP000593567">
    <property type="component" value="Unassembled WGS sequence"/>
</dbReference>
<evidence type="ECO:0000313" key="2">
    <source>
        <dbReference type="Proteomes" id="UP000593567"/>
    </source>
</evidence>
<keyword evidence="2" id="KW-1185">Reference proteome</keyword>
<proteinExistence type="predicted"/>